<dbReference type="GO" id="GO:0003677">
    <property type="term" value="F:DNA binding"/>
    <property type="evidence" value="ECO:0007669"/>
    <property type="project" value="UniProtKB-KW"/>
</dbReference>
<dbReference type="Gene3D" id="3.40.50.1390">
    <property type="entry name" value="Resolvase, N-terminal catalytic domain"/>
    <property type="match status" value="1"/>
</dbReference>
<dbReference type="EMBL" id="CABHOF010000012">
    <property type="protein sequence ID" value="VUX62883.1"/>
    <property type="molecule type" value="Genomic_DNA"/>
</dbReference>
<reference evidence="4 5" key="1">
    <citation type="submission" date="2019-07" db="EMBL/GenBank/DDBJ databases">
        <authorList>
            <person name="Chang H.-W."/>
            <person name="Raman A."/>
            <person name="Venkatesh S."/>
            <person name="Gehrig J."/>
        </authorList>
    </citation>
    <scope>NUCLEOTIDE SEQUENCE [LARGE SCALE GENOMIC DNA]</scope>
    <source>
        <strain evidence="4">Blautia_wexlerae_LFYP_14</strain>
    </source>
</reference>
<evidence type="ECO:0000256" key="2">
    <source>
        <dbReference type="ARBA" id="ARBA00023172"/>
    </source>
</evidence>
<keyword evidence="2" id="KW-0233">DNA recombination</keyword>
<evidence type="ECO:0000313" key="5">
    <source>
        <dbReference type="Proteomes" id="UP000366766"/>
    </source>
</evidence>
<dbReference type="PROSITE" id="PS51737">
    <property type="entry name" value="RECOMBINASE_DNA_BIND"/>
    <property type="match status" value="1"/>
</dbReference>
<evidence type="ECO:0000259" key="3">
    <source>
        <dbReference type="PROSITE" id="PS51737"/>
    </source>
</evidence>
<dbReference type="Pfam" id="PF00239">
    <property type="entry name" value="Resolvase"/>
    <property type="match status" value="1"/>
</dbReference>
<dbReference type="PANTHER" id="PTHR30461:SF2">
    <property type="entry name" value="SERINE RECOMBINASE PINE-RELATED"/>
    <property type="match status" value="1"/>
</dbReference>
<dbReference type="Proteomes" id="UP000366766">
    <property type="component" value="Unassembled WGS sequence"/>
</dbReference>
<dbReference type="InterPro" id="IPR036162">
    <property type="entry name" value="Resolvase-like_N_sf"/>
</dbReference>
<dbReference type="InterPro" id="IPR050639">
    <property type="entry name" value="SSR_resolvase"/>
</dbReference>
<accession>A0A564WK79</accession>
<dbReference type="RefSeq" id="WP_144136720.1">
    <property type="nucleotide sequence ID" value="NZ_CABHOF010000012.1"/>
</dbReference>
<dbReference type="Gene3D" id="3.90.1750.20">
    <property type="entry name" value="Putative Large Serine Recombinase, Chain B, Domain 2"/>
    <property type="match status" value="1"/>
</dbReference>
<organism evidence="4 5">
    <name type="scientific">Blautia wexlerae</name>
    <dbReference type="NCBI Taxonomy" id="418240"/>
    <lineage>
        <taxon>Bacteria</taxon>
        <taxon>Bacillati</taxon>
        <taxon>Bacillota</taxon>
        <taxon>Clostridia</taxon>
        <taxon>Lachnospirales</taxon>
        <taxon>Lachnospiraceae</taxon>
        <taxon>Blautia</taxon>
    </lineage>
</organism>
<dbReference type="AlphaFoldDB" id="A0A564WK79"/>
<name>A0A564WK79_9FIRM</name>
<keyword evidence="1" id="KW-0238">DNA-binding</keyword>
<protein>
    <submittedName>
        <fullName evidence="4">Recombinase</fullName>
    </submittedName>
</protein>
<dbReference type="Pfam" id="PF07508">
    <property type="entry name" value="Recombinase"/>
    <property type="match status" value="1"/>
</dbReference>
<dbReference type="InterPro" id="IPR011109">
    <property type="entry name" value="DNA_bind_recombinase_dom"/>
</dbReference>
<dbReference type="InterPro" id="IPR038109">
    <property type="entry name" value="DNA_bind_recomb_sf"/>
</dbReference>
<gene>
    <name evidence="4" type="ORF">BWLFYP14_00055</name>
</gene>
<dbReference type="GO" id="GO:0000150">
    <property type="term" value="F:DNA strand exchange activity"/>
    <property type="evidence" value="ECO:0007669"/>
    <property type="project" value="InterPro"/>
</dbReference>
<dbReference type="InterPro" id="IPR006119">
    <property type="entry name" value="Resolv_N"/>
</dbReference>
<sequence length="499" mass="59170">MRCVSYTRTTSCKSSESIPTDIIQQQNEQIQKYIQSHGWKLVTKYSDRKRDDNENTAFEEMTVDGISRKFDMVVVNSIDRCGKYISCAEDVLAKTFFPAGIHFSVVQDDFCSIEKSREEIDEYFRKEKIAVQIKSMRELAVREQIEGYYNVHDEKYGYILSEDRKELLVEEEAATIVREVFQMLLDGVSVKKIADIMNERGVESPMVHNARVGHKHWPHYENKWSEGSLRRILDCTAYDGYWKKTINGKLCTIPITPILEKGVFDKAKEIVKSRSTTKNRKGGKLGPYVHKIFDEETGRPLYLRNFQSGESVFVLNSKINELPKSKRIHIEVDVVTRAVKEAIQSEMDMAERMTRYLETEAMQKLLQKEQQQYSEKAWMIFQEMEQVEKNRIPIYEKFKNNEITEPEYLDKKEEIQSQLQMYEMDFEGLMERFAEMKKAFSNENEWIKTFQRVELPEDLKFEHVKKWVNKIIVSNFKEVHVYLTMQKWRDYFPEEWLEE</sequence>
<feature type="domain" description="Recombinase" evidence="3">
    <location>
        <begin position="155"/>
        <end position="277"/>
    </location>
</feature>
<dbReference type="PANTHER" id="PTHR30461">
    <property type="entry name" value="DNA-INVERTASE FROM LAMBDOID PROPHAGE"/>
    <property type="match status" value="1"/>
</dbReference>
<evidence type="ECO:0000256" key="1">
    <source>
        <dbReference type="ARBA" id="ARBA00023125"/>
    </source>
</evidence>
<proteinExistence type="predicted"/>
<evidence type="ECO:0000313" key="4">
    <source>
        <dbReference type="EMBL" id="VUX62883.1"/>
    </source>
</evidence>
<keyword evidence="5" id="KW-1185">Reference proteome</keyword>